<comment type="caution">
    <text evidence="1">The sequence shown here is derived from an EMBL/GenBank/DDBJ whole genome shotgun (WGS) entry which is preliminary data.</text>
</comment>
<proteinExistence type="predicted"/>
<name>A0ABV1ZQ10_9ACTN</name>
<protein>
    <submittedName>
        <fullName evidence="1">Uncharacterized protein</fullName>
    </submittedName>
</protein>
<dbReference type="EMBL" id="JBEQNB010000002">
    <property type="protein sequence ID" value="MES0833109.1"/>
    <property type="molecule type" value="Genomic_DNA"/>
</dbReference>
<keyword evidence="2" id="KW-1185">Reference proteome</keyword>
<dbReference type="Proteomes" id="UP001432401">
    <property type="component" value="Unassembled WGS sequence"/>
</dbReference>
<sequence>MSAQIICQDLRLWDAYRRANLPQEREAMVALGEDISAKALEEDAEPELREIAVEHEGEPGMSADAMIPWCTANMEPSNPTSPW</sequence>
<dbReference type="RefSeq" id="WP_352982738.1">
    <property type="nucleotide sequence ID" value="NZ_JBEQNA010000001.1"/>
</dbReference>
<evidence type="ECO:0000313" key="2">
    <source>
        <dbReference type="Proteomes" id="UP001432401"/>
    </source>
</evidence>
<reference evidence="1 2" key="1">
    <citation type="submission" date="2024-06" db="EMBL/GenBank/DDBJ databases">
        <authorList>
            <person name="Bataeva Y.V."/>
            <person name="Grigorian L.N."/>
            <person name="Solomentsev V.I."/>
        </authorList>
    </citation>
    <scope>NUCLEOTIDE SEQUENCE [LARGE SCALE GENOMIC DNA]</scope>
    <source>
        <strain evidence="2">SCPM-O-B-12605 (RCAM04882)</strain>
    </source>
</reference>
<evidence type="ECO:0000313" key="1">
    <source>
        <dbReference type="EMBL" id="MES0833109.1"/>
    </source>
</evidence>
<gene>
    <name evidence="1" type="ORF">ABUK86_04945</name>
</gene>
<organism evidence="1 2">
    <name type="scientific">Nocardiopsis tropica</name>
    <dbReference type="NCBI Taxonomy" id="109330"/>
    <lineage>
        <taxon>Bacteria</taxon>
        <taxon>Bacillati</taxon>
        <taxon>Actinomycetota</taxon>
        <taxon>Actinomycetes</taxon>
        <taxon>Streptosporangiales</taxon>
        <taxon>Nocardiopsidaceae</taxon>
        <taxon>Nocardiopsis</taxon>
    </lineage>
</organism>
<accession>A0ABV1ZQ10</accession>